<dbReference type="EMBL" id="RWIC01000964">
    <property type="protein sequence ID" value="TKC38631.1"/>
    <property type="molecule type" value="Genomic_DNA"/>
</dbReference>
<dbReference type="Gene3D" id="1.20.120.230">
    <property type="entry name" value="Alpha-catenin/vinculin-like"/>
    <property type="match status" value="2"/>
</dbReference>
<evidence type="ECO:0000313" key="20">
    <source>
        <dbReference type="EMBL" id="TKC38631.1"/>
    </source>
</evidence>
<dbReference type="GO" id="GO:0008013">
    <property type="term" value="F:beta-catenin binding"/>
    <property type="evidence" value="ECO:0007669"/>
    <property type="project" value="TreeGrafter"/>
</dbReference>
<evidence type="ECO:0000256" key="2">
    <source>
        <dbReference type="ARBA" id="ARBA00004245"/>
    </source>
</evidence>
<keyword evidence="16" id="KW-0966">Cell projection</keyword>
<evidence type="ECO:0000313" key="21">
    <source>
        <dbReference type="Proteomes" id="UP000308365"/>
    </source>
</evidence>
<protein>
    <recommendedName>
        <fullName evidence="17">Catenin alpha-2</fullName>
    </recommendedName>
    <alternativeName>
        <fullName evidence="18">Alpha N-catenin</fullName>
    </alternativeName>
</protein>
<organism evidence="20 21">
    <name type="scientific">Monodon monoceros</name>
    <name type="common">Narwhal</name>
    <name type="synonym">Ceratodon monodon</name>
    <dbReference type="NCBI Taxonomy" id="40151"/>
    <lineage>
        <taxon>Eukaryota</taxon>
        <taxon>Metazoa</taxon>
        <taxon>Chordata</taxon>
        <taxon>Craniata</taxon>
        <taxon>Vertebrata</taxon>
        <taxon>Euteleostomi</taxon>
        <taxon>Mammalia</taxon>
        <taxon>Eutheria</taxon>
        <taxon>Laurasiatheria</taxon>
        <taxon>Artiodactyla</taxon>
        <taxon>Whippomorpha</taxon>
        <taxon>Cetacea</taxon>
        <taxon>Odontoceti</taxon>
        <taxon>Monodontidae</taxon>
        <taxon>Monodon</taxon>
    </lineage>
</organism>
<dbReference type="GO" id="GO:0005912">
    <property type="term" value="C:adherens junction"/>
    <property type="evidence" value="ECO:0007669"/>
    <property type="project" value="UniProtKB-SubCell"/>
</dbReference>
<dbReference type="GO" id="GO:0016477">
    <property type="term" value="P:cell migration"/>
    <property type="evidence" value="ECO:0007669"/>
    <property type="project" value="TreeGrafter"/>
</dbReference>
<keyword evidence="15" id="KW-0539">Nucleus</keyword>
<evidence type="ECO:0000256" key="12">
    <source>
        <dbReference type="ARBA" id="ARBA00022949"/>
    </source>
</evidence>
<keyword evidence="14" id="KW-0206">Cytoskeleton</keyword>
<dbReference type="GO" id="GO:0098609">
    <property type="term" value="P:cell-cell adhesion"/>
    <property type="evidence" value="ECO:0007669"/>
    <property type="project" value="TreeGrafter"/>
</dbReference>
<evidence type="ECO:0000256" key="3">
    <source>
        <dbReference type="ARBA" id="ARBA00004413"/>
    </source>
</evidence>
<comment type="similarity">
    <text evidence="6">Belongs to the vinculin/alpha-catenin family.</text>
</comment>
<evidence type="ECO:0000256" key="16">
    <source>
        <dbReference type="ARBA" id="ARBA00023273"/>
    </source>
</evidence>
<feature type="region of interest" description="Disordered" evidence="19">
    <location>
        <begin position="63"/>
        <end position="83"/>
    </location>
</feature>
<dbReference type="SUPFAM" id="SSF47220">
    <property type="entry name" value="alpha-catenin/vinculin-like"/>
    <property type="match status" value="2"/>
</dbReference>
<dbReference type="PRINTS" id="PR00805">
    <property type="entry name" value="ALPHACATENIN"/>
</dbReference>
<evidence type="ECO:0000256" key="18">
    <source>
        <dbReference type="ARBA" id="ARBA00029822"/>
    </source>
</evidence>
<dbReference type="GO" id="GO:0030154">
    <property type="term" value="P:cell differentiation"/>
    <property type="evidence" value="ECO:0007669"/>
    <property type="project" value="UniProtKB-KW"/>
</dbReference>
<evidence type="ECO:0000256" key="6">
    <source>
        <dbReference type="ARBA" id="ARBA00008376"/>
    </source>
</evidence>
<keyword evidence="9" id="KW-0963">Cytoplasm</keyword>
<proteinExistence type="inferred from homology"/>
<dbReference type="Gene3D" id="1.10.287.160">
    <property type="entry name" value="HR1 repeat"/>
    <property type="match status" value="1"/>
</dbReference>
<keyword evidence="10" id="KW-0221">Differentiation</keyword>
<evidence type="ECO:0000256" key="1">
    <source>
        <dbReference type="ARBA" id="ARBA00004123"/>
    </source>
</evidence>
<comment type="subcellular location">
    <subcellularLocation>
        <location evidence="5">Cell junction</location>
        <location evidence="5">Adherens junction</location>
    </subcellularLocation>
    <subcellularLocation>
        <location evidence="3">Cell membrane</location>
        <topology evidence="3">Peripheral membrane protein</topology>
        <orientation evidence="3">Cytoplasmic side</orientation>
    </subcellularLocation>
    <subcellularLocation>
        <location evidence="4">Cell projection</location>
        <location evidence="4">Axon</location>
    </subcellularLocation>
    <subcellularLocation>
        <location evidence="2">Cytoplasm</location>
        <location evidence="2">Cytoskeleton</location>
    </subcellularLocation>
    <subcellularLocation>
        <location evidence="1">Nucleus</location>
    </subcellularLocation>
</comment>
<evidence type="ECO:0000256" key="10">
    <source>
        <dbReference type="ARBA" id="ARBA00022782"/>
    </source>
</evidence>
<feature type="non-terminal residue" evidence="20">
    <location>
        <position position="920"/>
    </location>
</feature>
<evidence type="ECO:0000256" key="17">
    <source>
        <dbReference type="ARBA" id="ARBA00023806"/>
    </source>
</evidence>
<evidence type="ECO:0000256" key="19">
    <source>
        <dbReference type="SAM" id="MobiDB-lite"/>
    </source>
</evidence>
<sequence length="920" mass="101021">TLASQDPLQVPKVSGDSWLGGHVDKLLRLSTGGGTDVHQALRVAGEAGVPLGPHLETVAMAGKPQPRGGAEGRPAGKACPALGRRGPADRVVLPAAQGGGERPPAAEPEPAILAAAAVAQDWAPVPAHREADWCFNPIPGVLAGNLHVNVTNEKTVYLCIAMDPIAMAAKILYCKDERKRETETERQREREKGKKREHRYLMEICKLLVQVQAKKGKPRGAKSRGSREAARARERASGRACALASSPSGDLGCCRSRLGRTRGGRGERLRFQPRLLGTGEKEEEGEKLPPTHRDLILSIGVLAAAVLSTHHAAVMTHINFRKMDLLLWFAPRSPVFHELLQHNSNTYQYFYLLISCTHVASTSEEIHSNPEVRTIGIRAKLMTVVATWTPMPQSQTQEGVLQQQNSGHVRAAMWQLVVEHDFGNFTYHIKMGPQKFGNPNSNSGETFGATCYTDANAVRKNDIDYMRQCPAAFPSRSTEDVQKLPFEVTTLVNTSNKGPSGKKKGRSKKAHVLAASVEQATQNFLEKGEQIAKESQDLKEELVAAVEDKRFKEAYRDIQNTARKKIEIHGKEEKTMSETKEEPGMLFMRIHPGMDQVSSGTEQGVELRVTLAVTSHNTKEQENAYGIKPRDISQGNYVFFEDRRMSEVQAALLKVGQSIIGLQAENQQGVMQEISRCRSVGSCFSDPKIQTDRPFIQGAVNWHMNEDQVVCQVECCTMYLKRQLELKIGFTPSNHIATSAREATLWITPERNIHLSGCTYAFALKASAALRELVPPGETMRIASSEFADDPCSSVKRGTMVRAARALLSAVTRLLILADMADVMRLLSHLRIELKDPHCRDEMAAARGALKKNATMLYTASQAFLRHPDVAATRANRDYVFKQVQEAIAGISNAAQATSPTDEAKGHTGIGELAAALNEF</sequence>
<dbReference type="Pfam" id="PF01044">
    <property type="entry name" value="Vinculin"/>
    <property type="match status" value="3"/>
</dbReference>
<evidence type="ECO:0000256" key="15">
    <source>
        <dbReference type="ARBA" id="ARBA00023242"/>
    </source>
</evidence>
<comment type="caution">
    <text evidence="20">The sequence shown here is derived from an EMBL/GenBank/DDBJ whole genome shotgun (WGS) entry which is preliminary data.</text>
</comment>
<evidence type="ECO:0000256" key="4">
    <source>
        <dbReference type="ARBA" id="ARBA00004489"/>
    </source>
</evidence>
<keyword evidence="13" id="KW-0472">Membrane</keyword>
<name>A0A4U1EPZ6_MONMO</name>
<dbReference type="InterPro" id="IPR036723">
    <property type="entry name" value="Alpha-catenin/vinculin-like_sf"/>
</dbReference>
<dbReference type="InterPro" id="IPR001033">
    <property type="entry name" value="Alpha_catenin"/>
</dbReference>
<accession>A0A4U1EPZ6</accession>
<dbReference type="GO" id="GO:0051015">
    <property type="term" value="F:actin filament binding"/>
    <property type="evidence" value="ECO:0007669"/>
    <property type="project" value="InterPro"/>
</dbReference>
<evidence type="ECO:0000256" key="14">
    <source>
        <dbReference type="ARBA" id="ARBA00023212"/>
    </source>
</evidence>
<dbReference type="GO" id="GO:0030424">
    <property type="term" value="C:axon"/>
    <property type="evidence" value="ECO:0007669"/>
    <property type="project" value="UniProtKB-SubCell"/>
</dbReference>
<keyword evidence="11" id="KW-0130">Cell adhesion</keyword>
<evidence type="ECO:0000256" key="11">
    <source>
        <dbReference type="ARBA" id="ARBA00022889"/>
    </source>
</evidence>
<gene>
    <name evidence="20" type="ORF">EI555_010594</name>
</gene>
<evidence type="ECO:0000256" key="7">
    <source>
        <dbReference type="ARBA" id="ARBA00022473"/>
    </source>
</evidence>
<dbReference type="InterPro" id="IPR006077">
    <property type="entry name" value="Vinculin/catenin"/>
</dbReference>
<dbReference type="GO" id="GO:0016342">
    <property type="term" value="C:catenin complex"/>
    <property type="evidence" value="ECO:0007669"/>
    <property type="project" value="TreeGrafter"/>
</dbReference>
<reference evidence="21" key="1">
    <citation type="journal article" date="2019" name="IScience">
        <title>Narwhal Genome Reveals Long-Term Low Genetic Diversity despite Current Large Abundance Size.</title>
        <authorList>
            <person name="Westbury M.V."/>
            <person name="Petersen B."/>
            <person name="Garde E."/>
            <person name="Heide-Jorgensen M.P."/>
            <person name="Lorenzen E.D."/>
        </authorList>
    </citation>
    <scope>NUCLEOTIDE SEQUENCE [LARGE SCALE GENOMIC DNA]</scope>
</reference>
<dbReference type="PANTHER" id="PTHR18914:SF23">
    <property type="entry name" value="CATENIN ALPHA-2"/>
    <property type="match status" value="1"/>
</dbReference>
<evidence type="ECO:0000256" key="8">
    <source>
        <dbReference type="ARBA" id="ARBA00022475"/>
    </source>
</evidence>
<dbReference type="GO" id="GO:0005634">
    <property type="term" value="C:nucleus"/>
    <property type="evidence" value="ECO:0007669"/>
    <property type="project" value="UniProtKB-SubCell"/>
</dbReference>
<dbReference type="AlphaFoldDB" id="A0A4U1EPZ6"/>
<keyword evidence="8" id="KW-1003">Cell membrane</keyword>
<feature type="non-terminal residue" evidence="20">
    <location>
        <position position="1"/>
    </location>
</feature>
<dbReference type="Proteomes" id="UP000308365">
    <property type="component" value="Unassembled WGS sequence"/>
</dbReference>
<dbReference type="GO" id="GO:0005856">
    <property type="term" value="C:cytoskeleton"/>
    <property type="evidence" value="ECO:0007669"/>
    <property type="project" value="UniProtKB-SubCell"/>
</dbReference>
<evidence type="ECO:0000256" key="13">
    <source>
        <dbReference type="ARBA" id="ARBA00023136"/>
    </source>
</evidence>
<evidence type="ECO:0000256" key="5">
    <source>
        <dbReference type="ARBA" id="ARBA00004536"/>
    </source>
</evidence>
<dbReference type="PANTHER" id="PTHR18914">
    <property type="entry name" value="ALPHA CATENIN"/>
    <property type="match status" value="1"/>
</dbReference>
<evidence type="ECO:0000256" key="9">
    <source>
        <dbReference type="ARBA" id="ARBA00022490"/>
    </source>
</evidence>
<keyword evidence="7" id="KW-0217">Developmental protein</keyword>
<dbReference type="GO" id="GO:0045296">
    <property type="term" value="F:cadherin binding"/>
    <property type="evidence" value="ECO:0007669"/>
    <property type="project" value="InterPro"/>
</dbReference>
<keyword evidence="12" id="KW-0965">Cell junction</keyword>